<evidence type="ECO:0000256" key="2">
    <source>
        <dbReference type="SAM" id="Phobius"/>
    </source>
</evidence>
<feature type="compositionally biased region" description="Basic and acidic residues" evidence="1">
    <location>
        <begin position="7"/>
        <end position="18"/>
    </location>
</feature>
<dbReference type="EMBL" id="CP106793">
    <property type="protein sequence ID" value="UXY17898.1"/>
    <property type="molecule type" value="Genomic_DNA"/>
</dbReference>
<keyword evidence="2" id="KW-1133">Transmembrane helix</keyword>
<protein>
    <submittedName>
        <fullName evidence="3">Uncharacterized protein</fullName>
    </submittedName>
</protein>
<proteinExistence type="predicted"/>
<dbReference type="RefSeq" id="WP_263228025.1">
    <property type="nucleotide sequence ID" value="NZ_CP106793.1"/>
</dbReference>
<keyword evidence="2" id="KW-0472">Membrane</keyword>
<name>A0ABY6DUJ2_9ACTN</name>
<feature type="compositionally biased region" description="Low complexity" evidence="1">
    <location>
        <begin position="90"/>
        <end position="104"/>
    </location>
</feature>
<dbReference type="Proteomes" id="UP001061298">
    <property type="component" value="Chromosome"/>
</dbReference>
<keyword evidence="2" id="KW-0812">Transmembrane</keyword>
<reference evidence="3" key="1">
    <citation type="submission" date="2022-10" db="EMBL/GenBank/DDBJ databases">
        <authorList>
            <person name="Mo P."/>
        </authorList>
    </citation>
    <scope>NUCLEOTIDE SEQUENCE</scope>
    <source>
        <strain evidence="3">HUAS 13-4</strain>
    </source>
</reference>
<keyword evidence="4" id="KW-1185">Reference proteome</keyword>
<feature type="transmembrane region" description="Helical" evidence="2">
    <location>
        <begin position="41"/>
        <end position="61"/>
    </location>
</feature>
<gene>
    <name evidence="3" type="ORF">N8I84_03475</name>
</gene>
<accession>A0ABY6DUJ2</accession>
<evidence type="ECO:0000256" key="1">
    <source>
        <dbReference type="SAM" id="MobiDB-lite"/>
    </source>
</evidence>
<evidence type="ECO:0000313" key="3">
    <source>
        <dbReference type="EMBL" id="UXY17898.1"/>
    </source>
</evidence>
<sequence length="229" mass="23653">MTEDFEAILKDGSEELARRTSPRPAAAVRARGDDLRRRHRATTAALTVALVAAVGGGAYAVTGTSRQASPPEAVVSPATPDGLTSPPAMSTNPSSATPDPATAPVRPPSSSCRSLVVPEQVKDAVTVAYRRSQPGLVHIAPAKGTFYYGACGDVFYAGASFTPTAGAAENELVQLQDDGAAEKYFTKAPGGDWTYTASDGLPRSPRGCGAISQIPAPLAELWGDCLARP</sequence>
<organism evidence="3 4">
    <name type="scientific">Streptomyces cynarae</name>
    <dbReference type="NCBI Taxonomy" id="2981134"/>
    <lineage>
        <taxon>Bacteria</taxon>
        <taxon>Bacillati</taxon>
        <taxon>Actinomycetota</taxon>
        <taxon>Actinomycetes</taxon>
        <taxon>Kitasatosporales</taxon>
        <taxon>Streptomycetaceae</taxon>
        <taxon>Streptomyces</taxon>
    </lineage>
</organism>
<feature type="region of interest" description="Disordered" evidence="1">
    <location>
        <begin position="1"/>
        <end position="37"/>
    </location>
</feature>
<evidence type="ECO:0000313" key="4">
    <source>
        <dbReference type="Proteomes" id="UP001061298"/>
    </source>
</evidence>
<feature type="region of interest" description="Disordered" evidence="1">
    <location>
        <begin position="61"/>
        <end position="112"/>
    </location>
</feature>